<gene>
    <name evidence="15" type="ORF">BPAG_LOCUS14241</name>
</gene>
<evidence type="ECO:0000256" key="10">
    <source>
        <dbReference type="ARBA" id="ARBA00022989"/>
    </source>
</evidence>
<dbReference type="InterPro" id="IPR007130">
    <property type="entry name" value="DAGAT"/>
</dbReference>
<evidence type="ECO:0000256" key="3">
    <source>
        <dbReference type="ARBA" id="ARBA00005189"/>
    </source>
</evidence>
<accession>A0A0N4TZ46</accession>
<dbReference type="GO" id="GO:0019432">
    <property type="term" value="P:triglyceride biosynthetic process"/>
    <property type="evidence" value="ECO:0007669"/>
    <property type="project" value="TreeGrafter"/>
</dbReference>
<proteinExistence type="inferred from homology"/>
<evidence type="ECO:0000256" key="4">
    <source>
        <dbReference type="ARBA" id="ARBA00005420"/>
    </source>
</evidence>
<protein>
    <recommendedName>
        <fullName evidence="14">Acyltransferase</fullName>
        <ecNumber evidence="14">2.3.1.-</ecNumber>
    </recommendedName>
</protein>
<dbReference type="PANTHER" id="PTHR12317">
    <property type="entry name" value="DIACYLGLYCEROL O-ACYLTRANSFERASE"/>
    <property type="match status" value="1"/>
</dbReference>
<feature type="transmembrane region" description="Helical" evidence="14">
    <location>
        <begin position="39"/>
        <end position="60"/>
    </location>
</feature>
<dbReference type="Pfam" id="PF03982">
    <property type="entry name" value="DAGAT"/>
    <property type="match status" value="1"/>
</dbReference>
<evidence type="ECO:0000256" key="1">
    <source>
        <dbReference type="ARBA" id="ARBA00004477"/>
    </source>
</evidence>
<evidence type="ECO:0000256" key="9">
    <source>
        <dbReference type="ARBA" id="ARBA00022824"/>
    </source>
</evidence>
<dbReference type="EMBL" id="UZAD01013569">
    <property type="protein sequence ID" value="VDN95426.1"/>
    <property type="molecule type" value="Genomic_DNA"/>
</dbReference>
<evidence type="ECO:0000256" key="14">
    <source>
        <dbReference type="RuleBase" id="RU367023"/>
    </source>
</evidence>
<keyword evidence="7 14" id="KW-0812">Transmembrane</keyword>
<evidence type="ECO:0000256" key="8">
    <source>
        <dbReference type="ARBA" id="ARBA00022798"/>
    </source>
</evidence>
<dbReference type="GO" id="GO:0004144">
    <property type="term" value="F:diacylglycerol O-acyltransferase activity"/>
    <property type="evidence" value="ECO:0007669"/>
    <property type="project" value="TreeGrafter"/>
</dbReference>
<evidence type="ECO:0000256" key="13">
    <source>
        <dbReference type="ARBA" id="ARBA00023315"/>
    </source>
</evidence>
<comment type="subcellular location">
    <subcellularLocation>
        <location evidence="1 14">Endoplasmic reticulum membrane</location>
        <topology evidence="1 14">Multi-pass membrane protein</topology>
    </subcellularLocation>
</comment>
<comment type="pathway">
    <text evidence="2">Glycerolipid metabolism; triacylglycerol biosynthesis.</text>
</comment>
<dbReference type="WBParaSite" id="BPAG_0001431301-mRNA-1">
    <property type="protein sequence ID" value="BPAG_0001431301-mRNA-1"/>
    <property type="gene ID" value="BPAG_0001431301"/>
</dbReference>
<evidence type="ECO:0000256" key="5">
    <source>
        <dbReference type="ARBA" id="ARBA00022516"/>
    </source>
</evidence>
<dbReference type="EC" id="2.3.1.-" evidence="14"/>
<organism evidence="17">
    <name type="scientific">Brugia pahangi</name>
    <name type="common">Filarial nematode worm</name>
    <dbReference type="NCBI Taxonomy" id="6280"/>
    <lineage>
        <taxon>Eukaryota</taxon>
        <taxon>Metazoa</taxon>
        <taxon>Ecdysozoa</taxon>
        <taxon>Nematoda</taxon>
        <taxon>Chromadorea</taxon>
        <taxon>Rhabditida</taxon>
        <taxon>Spirurina</taxon>
        <taxon>Spiruromorpha</taxon>
        <taxon>Filarioidea</taxon>
        <taxon>Onchocercidae</taxon>
        <taxon>Brugia</taxon>
    </lineage>
</organism>
<keyword evidence="8" id="KW-0319">Glycerol metabolism</keyword>
<reference evidence="17" key="1">
    <citation type="submission" date="2017-02" db="UniProtKB">
        <authorList>
            <consortium name="WormBaseParasite"/>
        </authorList>
    </citation>
    <scope>IDENTIFICATION</scope>
</reference>
<dbReference type="GO" id="GO:0006071">
    <property type="term" value="P:glycerol metabolic process"/>
    <property type="evidence" value="ECO:0007669"/>
    <property type="project" value="UniProtKB-KW"/>
</dbReference>
<dbReference type="GO" id="GO:0005789">
    <property type="term" value="C:endoplasmic reticulum membrane"/>
    <property type="evidence" value="ECO:0007669"/>
    <property type="project" value="UniProtKB-SubCell"/>
</dbReference>
<dbReference type="PANTHER" id="PTHR12317:SF0">
    <property type="entry name" value="ACYLTRANSFERASE"/>
    <property type="match status" value="1"/>
</dbReference>
<evidence type="ECO:0000256" key="7">
    <source>
        <dbReference type="ARBA" id="ARBA00022692"/>
    </source>
</evidence>
<name>A0A0N4TZ46_BRUPA</name>
<evidence type="ECO:0000313" key="15">
    <source>
        <dbReference type="EMBL" id="VDN95426.1"/>
    </source>
</evidence>
<comment type="caution">
    <text evidence="14">Lacks conserved residue(s) required for the propagation of feature annotation.</text>
</comment>
<keyword evidence="12 14" id="KW-0472">Membrane</keyword>
<evidence type="ECO:0000313" key="17">
    <source>
        <dbReference type="WBParaSite" id="BPAG_0001431301-mRNA-1"/>
    </source>
</evidence>
<evidence type="ECO:0000313" key="16">
    <source>
        <dbReference type="Proteomes" id="UP000278627"/>
    </source>
</evidence>
<reference evidence="15 16" key="2">
    <citation type="submission" date="2018-11" db="EMBL/GenBank/DDBJ databases">
        <authorList>
            <consortium name="Pathogen Informatics"/>
        </authorList>
    </citation>
    <scope>NUCLEOTIDE SEQUENCE [LARGE SCALE GENOMIC DNA]</scope>
</reference>
<comment type="similarity">
    <text evidence="4 14">Belongs to the diacylglycerol acyltransferase family.</text>
</comment>
<dbReference type="STRING" id="6280.A0A0N4TZ46"/>
<keyword evidence="9 14" id="KW-0256">Endoplasmic reticulum</keyword>
<keyword evidence="6 14" id="KW-0808">Transferase</keyword>
<evidence type="ECO:0000256" key="11">
    <source>
        <dbReference type="ARBA" id="ARBA00023098"/>
    </source>
</evidence>
<keyword evidence="5" id="KW-0444">Lipid biosynthesis</keyword>
<dbReference type="Proteomes" id="UP000278627">
    <property type="component" value="Unassembled WGS sequence"/>
</dbReference>
<sequence length="333" mass="37935">MNSVSMDKTSFNLWLNNIAEQCIILMHLTNLYALNHAVYFFQIVTPWWPIILLYLTWFIYDHKSPKCGGYPSTWCRTQSIHKYFARYFPIHLHITTPLAHGKNYLIGSHPHGIISMNTYANFVTNGTGLFEKLPGMTVRVCTLVSQFWIPLRREWAMLHGLIDCSKESLHYVLNSSINNIVVLIIGGAEEALDAHPGSHMLTLSKRKGFIKIAIETGAQLVPMYSFGENELFEQVNNPEGSSLRCFQSKLKKIMKCSLPIYHGCGLFSNFGPLPYSKPIDTVIGTPIPVIKKKNPTEEEIDRLHEHYINALTTLFETYKTQFGVPKNASLIIR</sequence>
<evidence type="ECO:0000256" key="12">
    <source>
        <dbReference type="ARBA" id="ARBA00023136"/>
    </source>
</evidence>
<evidence type="ECO:0000256" key="6">
    <source>
        <dbReference type="ARBA" id="ARBA00022679"/>
    </source>
</evidence>
<keyword evidence="16" id="KW-1185">Reference proteome</keyword>
<keyword evidence="13" id="KW-0012">Acyltransferase</keyword>
<comment type="pathway">
    <text evidence="3">Lipid metabolism.</text>
</comment>
<keyword evidence="10 14" id="KW-1133">Transmembrane helix</keyword>
<evidence type="ECO:0000256" key="2">
    <source>
        <dbReference type="ARBA" id="ARBA00004771"/>
    </source>
</evidence>
<dbReference type="CDD" id="cd07987">
    <property type="entry name" value="LPLAT_MGAT-like"/>
    <property type="match status" value="1"/>
</dbReference>
<keyword evidence="11" id="KW-0443">Lipid metabolism</keyword>
<dbReference type="AlphaFoldDB" id="A0A0N4TZ46"/>